<feature type="region of interest" description="Disordered" evidence="4">
    <location>
        <begin position="1"/>
        <end position="23"/>
    </location>
</feature>
<gene>
    <name evidence="6" type="ORF">TEA_020099</name>
</gene>
<dbReference type="InterPro" id="IPR000863">
    <property type="entry name" value="Sulfotransferase_dom"/>
</dbReference>
<name>A0A4V3WJY3_CAMSN</name>
<evidence type="ECO:0000256" key="4">
    <source>
        <dbReference type="SAM" id="MobiDB-lite"/>
    </source>
</evidence>
<accession>A0A4V3WJY3</accession>
<sequence length="343" mass="39135">MATILPSQSSSLSKTSNEEDHKDEEIEKIERIYKSYKEVISTLSKEKGWISPHLCQYQGFWFDPTYNLAGVMFIQQHFKPRPTDVLLISSPKSGTTWLKAIAFAIMKRTSYNSMSVVHPLLTTNPHDCVPFLEILLRTPPIADVEDLPSPRLFSSHIPYTLLSESIQNSGCRIVYVCRNPKDVFTSMWHFTTKLKTNNLPCSSLSLEEAFDMFCEGISSYGPFWDHVLGYWKASLACPESVLFLNYEDMRRDTPIHVKKLAEFLGQPFSLEEESKGIVQGIVELCSFENLSNLEVNKNGTLHYGIKGDVFFRKGQIGDWKNHLTAQMTERLDQITKEKLGGLF</sequence>
<dbReference type="EMBL" id="SDRB02012176">
    <property type="protein sequence ID" value="THF98556.1"/>
    <property type="molecule type" value="Genomic_DNA"/>
</dbReference>
<dbReference type="STRING" id="542762.A0A4V3WJY3"/>
<comment type="similarity">
    <text evidence="1 3">Belongs to the sulfotransferase 1 family.</text>
</comment>
<keyword evidence="2 3" id="KW-0808">Transferase</keyword>
<proteinExistence type="inferred from homology"/>
<evidence type="ECO:0000313" key="6">
    <source>
        <dbReference type="EMBL" id="THF98556.1"/>
    </source>
</evidence>
<protein>
    <recommendedName>
        <fullName evidence="3">Sulfotransferase</fullName>
        <ecNumber evidence="3">2.8.2.-</ecNumber>
    </recommendedName>
</protein>
<dbReference type="GO" id="GO:0008146">
    <property type="term" value="F:sulfotransferase activity"/>
    <property type="evidence" value="ECO:0007669"/>
    <property type="project" value="InterPro"/>
</dbReference>
<feature type="domain" description="Sulfotransferase" evidence="5">
    <location>
        <begin position="82"/>
        <end position="342"/>
    </location>
</feature>
<dbReference type="InterPro" id="IPR027417">
    <property type="entry name" value="P-loop_NTPase"/>
</dbReference>
<evidence type="ECO:0000313" key="7">
    <source>
        <dbReference type="Proteomes" id="UP000306102"/>
    </source>
</evidence>
<evidence type="ECO:0000256" key="2">
    <source>
        <dbReference type="ARBA" id="ARBA00022679"/>
    </source>
</evidence>
<dbReference type="SUPFAM" id="SSF52540">
    <property type="entry name" value="P-loop containing nucleoside triphosphate hydrolases"/>
    <property type="match status" value="1"/>
</dbReference>
<dbReference type="AlphaFoldDB" id="A0A4V3WJY3"/>
<dbReference type="Gene3D" id="3.40.50.300">
    <property type="entry name" value="P-loop containing nucleotide triphosphate hydrolases"/>
    <property type="match status" value="1"/>
</dbReference>
<organism evidence="6 7">
    <name type="scientific">Camellia sinensis var. sinensis</name>
    <name type="common">China tea</name>
    <dbReference type="NCBI Taxonomy" id="542762"/>
    <lineage>
        <taxon>Eukaryota</taxon>
        <taxon>Viridiplantae</taxon>
        <taxon>Streptophyta</taxon>
        <taxon>Embryophyta</taxon>
        <taxon>Tracheophyta</taxon>
        <taxon>Spermatophyta</taxon>
        <taxon>Magnoliopsida</taxon>
        <taxon>eudicotyledons</taxon>
        <taxon>Gunneridae</taxon>
        <taxon>Pentapetalae</taxon>
        <taxon>asterids</taxon>
        <taxon>Ericales</taxon>
        <taxon>Theaceae</taxon>
        <taxon>Camellia</taxon>
    </lineage>
</organism>
<evidence type="ECO:0000259" key="5">
    <source>
        <dbReference type="Pfam" id="PF00685"/>
    </source>
</evidence>
<evidence type="ECO:0000256" key="1">
    <source>
        <dbReference type="ARBA" id="ARBA00005771"/>
    </source>
</evidence>
<comment type="caution">
    <text evidence="6">The sequence shown here is derived from an EMBL/GenBank/DDBJ whole genome shotgun (WGS) entry which is preliminary data.</text>
</comment>
<keyword evidence="7" id="KW-1185">Reference proteome</keyword>
<dbReference type="Proteomes" id="UP000306102">
    <property type="component" value="Unassembled WGS sequence"/>
</dbReference>
<evidence type="ECO:0000256" key="3">
    <source>
        <dbReference type="RuleBase" id="RU361155"/>
    </source>
</evidence>
<reference evidence="6 7" key="1">
    <citation type="journal article" date="2018" name="Proc. Natl. Acad. Sci. U.S.A.">
        <title>Draft genome sequence of Camellia sinensis var. sinensis provides insights into the evolution of the tea genome and tea quality.</title>
        <authorList>
            <person name="Wei C."/>
            <person name="Yang H."/>
            <person name="Wang S."/>
            <person name="Zhao J."/>
            <person name="Liu C."/>
            <person name="Gao L."/>
            <person name="Xia E."/>
            <person name="Lu Y."/>
            <person name="Tai Y."/>
            <person name="She G."/>
            <person name="Sun J."/>
            <person name="Cao H."/>
            <person name="Tong W."/>
            <person name="Gao Q."/>
            <person name="Li Y."/>
            <person name="Deng W."/>
            <person name="Jiang X."/>
            <person name="Wang W."/>
            <person name="Chen Q."/>
            <person name="Zhang S."/>
            <person name="Li H."/>
            <person name="Wu J."/>
            <person name="Wang P."/>
            <person name="Li P."/>
            <person name="Shi C."/>
            <person name="Zheng F."/>
            <person name="Jian J."/>
            <person name="Huang B."/>
            <person name="Shan D."/>
            <person name="Shi M."/>
            <person name="Fang C."/>
            <person name="Yue Y."/>
            <person name="Li F."/>
            <person name="Li D."/>
            <person name="Wei S."/>
            <person name="Han B."/>
            <person name="Jiang C."/>
            <person name="Yin Y."/>
            <person name="Xia T."/>
            <person name="Zhang Z."/>
            <person name="Bennetzen J.L."/>
            <person name="Zhao S."/>
            <person name="Wan X."/>
        </authorList>
    </citation>
    <scope>NUCLEOTIDE SEQUENCE [LARGE SCALE GENOMIC DNA]</scope>
    <source>
        <strain evidence="7">cv. Shuchazao</strain>
        <tissue evidence="6">Leaf</tissue>
    </source>
</reference>
<dbReference type="Pfam" id="PF00685">
    <property type="entry name" value="Sulfotransfer_1"/>
    <property type="match status" value="1"/>
</dbReference>
<dbReference type="EC" id="2.8.2.-" evidence="3"/>
<dbReference type="PANTHER" id="PTHR11783">
    <property type="entry name" value="SULFOTRANSFERASE SULT"/>
    <property type="match status" value="1"/>
</dbReference>